<comment type="cofactor">
    <cofactor evidence="1">
        <name>Ca(2+)</name>
        <dbReference type="ChEBI" id="CHEBI:29108"/>
    </cofactor>
</comment>
<dbReference type="GO" id="GO:0046872">
    <property type="term" value="F:metal ion binding"/>
    <property type="evidence" value="ECO:0007669"/>
    <property type="project" value="UniProtKB-KW"/>
</dbReference>
<dbReference type="InterPro" id="IPR017850">
    <property type="entry name" value="Alkaline_phosphatase_core_sf"/>
</dbReference>
<feature type="region of interest" description="Disordered" evidence="7">
    <location>
        <begin position="508"/>
        <end position="570"/>
    </location>
</feature>
<dbReference type="Gene3D" id="3.40.720.10">
    <property type="entry name" value="Alkaline Phosphatase, subunit A"/>
    <property type="match status" value="1"/>
</dbReference>
<feature type="transmembrane region" description="Helical" evidence="8">
    <location>
        <begin position="7"/>
        <end position="27"/>
    </location>
</feature>
<dbReference type="CDD" id="cd16029">
    <property type="entry name" value="4-S"/>
    <property type="match status" value="1"/>
</dbReference>
<keyword evidence="4" id="KW-0378">Hydrolase</keyword>
<keyword evidence="6" id="KW-0325">Glycoprotein</keyword>
<evidence type="ECO:0000256" key="3">
    <source>
        <dbReference type="ARBA" id="ARBA00022723"/>
    </source>
</evidence>
<evidence type="ECO:0000256" key="6">
    <source>
        <dbReference type="ARBA" id="ARBA00023180"/>
    </source>
</evidence>
<dbReference type="PANTHER" id="PTHR10342:SF69">
    <property type="entry name" value="ARYLSULFATASE J"/>
    <property type="match status" value="1"/>
</dbReference>
<evidence type="ECO:0000256" key="8">
    <source>
        <dbReference type="SAM" id="Phobius"/>
    </source>
</evidence>
<evidence type="ECO:0000259" key="9">
    <source>
        <dbReference type="Pfam" id="PF00884"/>
    </source>
</evidence>
<protein>
    <recommendedName>
        <fullName evidence="9">Sulfatase N-terminal domain-containing protein</fullName>
    </recommendedName>
</protein>
<evidence type="ECO:0000256" key="7">
    <source>
        <dbReference type="SAM" id="MobiDB-lite"/>
    </source>
</evidence>
<evidence type="ECO:0000256" key="1">
    <source>
        <dbReference type="ARBA" id="ARBA00001913"/>
    </source>
</evidence>
<dbReference type="PROSITE" id="PS00523">
    <property type="entry name" value="SULFATASE_1"/>
    <property type="match status" value="1"/>
</dbReference>
<accession>A0AAV7D7N8</accession>
<keyword evidence="8" id="KW-1133">Transmembrane helix</keyword>
<gene>
    <name evidence="10" type="ORF">GDO81_000684</name>
</gene>
<dbReference type="Gene3D" id="3.30.1120.10">
    <property type="match status" value="1"/>
</dbReference>
<dbReference type="FunFam" id="3.30.1120.10:FF:000002">
    <property type="entry name" value="Arylsulfatase family member J"/>
    <property type="match status" value="1"/>
</dbReference>
<dbReference type="InterPro" id="IPR024607">
    <property type="entry name" value="Sulfatase_CS"/>
</dbReference>
<dbReference type="GO" id="GO:0008484">
    <property type="term" value="F:sulfuric ester hydrolase activity"/>
    <property type="evidence" value="ECO:0007669"/>
    <property type="project" value="InterPro"/>
</dbReference>
<dbReference type="Proteomes" id="UP000824782">
    <property type="component" value="Unassembled WGS sequence"/>
</dbReference>
<dbReference type="InterPro" id="IPR047115">
    <property type="entry name" value="ARSB"/>
</dbReference>
<evidence type="ECO:0000313" key="10">
    <source>
        <dbReference type="EMBL" id="KAG8592980.1"/>
    </source>
</evidence>
<dbReference type="InterPro" id="IPR000917">
    <property type="entry name" value="Sulfatase_N"/>
</dbReference>
<dbReference type="Pfam" id="PF00884">
    <property type="entry name" value="Sulfatase"/>
    <property type="match status" value="1"/>
</dbReference>
<feature type="compositionally biased region" description="Basic residues" evidence="7">
    <location>
        <begin position="534"/>
        <end position="558"/>
    </location>
</feature>
<keyword evidence="11" id="KW-1185">Reference proteome</keyword>
<name>A0AAV7D7N8_ENGPU</name>
<dbReference type="SUPFAM" id="SSF53649">
    <property type="entry name" value="Alkaline phosphatase-like"/>
    <property type="match status" value="1"/>
</dbReference>
<comment type="caution">
    <text evidence="10">The sequence shown here is derived from an EMBL/GenBank/DDBJ whole genome shotgun (WGS) entry which is preliminary data.</text>
</comment>
<dbReference type="FunFam" id="3.40.720.10:FF:000007">
    <property type="entry name" value="Arylsulfatase family, member J"/>
    <property type="match status" value="1"/>
</dbReference>
<feature type="domain" description="Sulfatase N-terminal" evidence="9">
    <location>
        <begin position="52"/>
        <end position="365"/>
    </location>
</feature>
<organism evidence="10 11">
    <name type="scientific">Engystomops pustulosus</name>
    <name type="common">Tungara frog</name>
    <name type="synonym">Physalaemus pustulosus</name>
    <dbReference type="NCBI Taxonomy" id="76066"/>
    <lineage>
        <taxon>Eukaryota</taxon>
        <taxon>Metazoa</taxon>
        <taxon>Chordata</taxon>
        <taxon>Craniata</taxon>
        <taxon>Vertebrata</taxon>
        <taxon>Euteleostomi</taxon>
        <taxon>Amphibia</taxon>
        <taxon>Batrachia</taxon>
        <taxon>Anura</taxon>
        <taxon>Neobatrachia</taxon>
        <taxon>Hyloidea</taxon>
        <taxon>Leptodactylidae</taxon>
        <taxon>Leiuperinae</taxon>
        <taxon>Engystomops</taxon>
    </lineage>
</organism>
<keyword evidence="5" id="KW-0106">Calcium</keyword>
<keyword evidence="8" id="KW-0472">Membrane</keyword>
<keyword evidence="3" id="KW-0479">Metal-binding</keyword>
<dbReference type="PROSITE" id="PS00149">
    <property type="entry name" value="SULFATASE_2"/>
    <property type="match status" value="1"/>
</dbReference>
<dbReference type="PANTHER" id="PTHR10342">
    <property type="entry name" value="ARYLSULFATASE"/>
    <property type="match status" value="1"/>
</dbReference>
<evidence type="ECO:0000256" key="2">
    <source>
        <dbReference type="ARBA" id="ARBA00008779"/>
    </source>
</evidence>
<dbReference type="EMBL" id="WNYA01000001">
    <property type="protein sequence ID" value="KAG8592980.1"/>
    <property type="molecule type" value="Genomic_DNA"/>
</dbReference>
<dbReference type="AlphaFoldDB" id="A0AAV7D7N8"/>
<evidence type="ECO:0000256" key="4">
    <source>
        <dbReference type="ARBA" id="ARBA00022801"/>
    </source>
</evidence>
<evidence type="ECO:0000313" key="11">
    <source>
        <dbReference type="Proteomes" id="UP000824782"/>
    </source>
</evidence>
<sequence>MGQGGCSTMLGALAAFSMLSIMTYGYLSWDTPNLEERETLHPNVDEQIGLQPHIIYILADDQGYRDIGYHGSEIRTPTLDKLASEGVKLENYYVQPICSPSRSQFITGRYQIHTGLQHSIIRPSQPNCLPLDNLTLPQKLKSIGYATHMVGKWHLGFYRKECMPTHRGFDSFFGSLLGSGDYYNHYKCDSPGTCGYDLYENDNAAWDHDRGIYSTEMYTQRVLNILASHNPKKPLFLYIAYQAVHSPLQAPVNYVENYTSITNVNRRRYAAMLLCLDEAVNNITMALHKYGFYENSVIIYSSDNGGQPMAGGNNWPLRGSKGTYWEGGIRSVGFVHSPFLKLKGHVCKELIHITDWFPTLVTLAGGEIGEDMKLDGYDIWETVSEGKRSPRIEILHNIDPMYTKARNGSWAAGFGIWNTAIQSAIRVNQWKLLTGNPGNGDWVPPQSFSNGGLSRWHNERVSLTNGKSLWLFNITADPYERIDLSERYPDVVKQLLRRLAQFNKSAVPVRYPPKDPRSNPKLNGGVWGPWYKESKKKKNSGRKSKKKKDKKNASHRKQQYSGCDPSPPNS</sequence>
<reference evidence="10" key="1">
    <citation type="thesis" date="2020" institute="ProQuest LLC" country="789 East Eisenhower Parkway, Ann Arbor, MI, USA">
        <title>Comparative Genomics and Chromosome Evolution.</title>
        <authorList>
            <person name="Mudd A.B."/>
        </authorList>
    </citation>
    <scope>NUCLEOTIDE SEQUENCE</scope>
    <source>
        <strain evidence="10">237g6f4</strain>
        <tissue evidence="10">Blood</tissue>
    </source>
</reference>
<comment type="similarity">
    <text evidence="2">Belongs to the sulfatase family.</text>
</comment>
<evidence type="ECO:0000256" key="5">
    <source>
        <dbReference type="ARBA" id="ARBA00022837"/>
    </source>
</evidence>
<proteinExistence type="inferred from homology"/>
<keyword evidence="8" id="KW-0812">Transmembrane</keyword>